<evidence type="ECO:0000313" key="3">
    <source>
        <dbReference type="Proteomes" id="UP000237347"/>
    </source>
</evidence>
<dbReference type="Proteomes" id="UP000237347">
    <property type="component" value="Unassembled WGS sequence"/>
</dbReference>
<dbReference type="InterPro" id="IPR011051">
    <property type="entry name" value="RmlC_Cupin_sf"/>
</dbReference>
<keyword evidence="1" id="KW-0812">Transmembrane</keyword>
<dbReference type="SUPFAM" id="SSF51182">
    <property type="entry name" value="RmlC-like cupins"/>
    <property type="match status" value="1"/>
</dbReference>
<dbReference type="Gene3D" id="2.60.120.10">
    <property type="entry name" value="Jelly Rolls"/>
    <property type="match status" value="1"/>
</dbReference>
<keyword evidence="1" id="KW-1133">Transmembrane helix</keyword>
<accession>A0AAW0IL05</accession>
<dbReference type="InterPro" id="IPR014710">
    <property type="entry name" value="RmlC-like_jellyroll"/>
</dbReference>
<reference evidence="2 3" key="1">
    <citation type="journal article" date="2018" name="Sci. Data">
        <title>The draft genome sequence of cork oak.</title>
        <authorList>
            <person name="Ramos A.M."/>
            <person name="Usie A."/>
            <person name="Barbosa P."/>
            <person name="Barros P.M."/>
            <person name="Capote T."/>
            <person name="Chaves I."/>
            <person name="Simoes F."/>
            <person name="Abreu I."/>
            <person name="Carrasquinho I."/>
            <person name="Faro C."/>
            <person name="Guimaraes J.B."/>
            <person name="Mendonca D."/>
            <person name="Nobrega F."/>
            <person name="Rodrigues L."/>
            <person name="Saibo N.J.M."/>
            <person name="Varela M.C."/>
            <person name="Egas C."/>
            <person name="Matos J."/>
            <person name="Miguel C.M."/>
            <person name="Oliveira M.M."/>
            <person name="Ricardo C.P."/>
            <person name="Goncalves S."/>
        </authorList>
    </citation>
    <scope>NUCLEOTIDE SEQUENCE [LARGE SCALE GENOMIC DNA]</scope>
    <source>
        <strain evidence="3">cv. HL8</strain>
    </source>
</reference>
<protein>
    <submittedName>
        <fullName evidence="2">Uncharacterized protein</fullName>
    </submittedName>
</protein>
<keyword evidence="1" id="KW-0472">Membrane</keyword>
<evidence type="ECO:0000256" key="1">
    <source>
        <dbReference type="SAM" id="Phobius"/>
    </source>
</evidence>
<feature type="transmembrane region" description="Helical" evidence="1">
    <location>
        <begin position="76"/>
        <end position="94"/>
    </location>
</feature>
<gene>
    <name evidence="2" type="ORF">CFP56_002362</name>
</gene>
<organism evidence="2 3">
    <name type="scientific">Quercus suber</name>
    <name type="common">Cork oak</name>
    <dbReference type="NCBI Taxonomy" id="58331"/>
    <lineage>
        <taxon>Eukaryota</taxon>
        <taxon>Viridiplantae</taxon>
        <taxon>Streptophyta</taxon>
        <taxon>Embryophyta</taxon>
        <taxon>Tracheophyta</taxon>
        <taxon>Spermatophyta</taxon>
        <taxon>Magnoliopsida</taxon>
        <taxon>eudicotyledons</taxon>
        <taxon>Gunneridae</taxon>
        <taxon>Pentapetalae</taxon>
        <taxon>rosids</taxon>
        <taxon>fabids</taxon>
        <taxon>Fagales</taxon>
        <taxon>Fagaceae</taxon>
        <taxon>Quercus</taxon>
    </lineage>
</organism>
<keyword evidence="3" id="KW-1185">Reference proteome</keyword>
<comment type="caution">
    <text evidence="2">The sequence shown here is derived from an EMBL/GenBank/DDBJ whole genome shotgun (WGS) entry which is preliminary data.</text>
</comment>
<sequence>MGSASEIVAKLNLAAHPEDKVECAVSLCIYFLLLSGNVSSLHHIPCAETWHFSVFVFDLVKFCFALIELVMNFSQVLLCLYSFLFFYFLFFFPVDLTAAINRNLTEPYIDKN</sequence>
<name>A0AAW0IL05_QUESU</name>
<dbReference type="EMBL" id="PKMF04001045">
    <property type="protein sequence ID" value="KAK7814952.1"/>
    <property type="molecule type" value="Genomic_DNA"/>
</dbReference>
<dbReference type="AlphaFoldDB" id="A0AAW0IL05"/>
<feature type="transmembrane region" description="Helical" evidence="1">
    <location>
        <begin position="50"/>
        <end position="69"/>
    </location>
</feature>
<evidence type="ECO:0000313" key="2">
    <source>
        <dbReference type="EMBL" id="KAK7814952.1"/>
    </source>
</evidence>
<proteinExistence type="predicted"/>